<evidence type="ECO:0000313" key="3">
    <source>
        <dbReference type="Proteomes" id="UP000479190"/>
    </source>
</evidence>
<reference evidence="2 3" key="1">
    <citation type="submission" date="2020-02" db="EMBL/GenBank/DDBJ databases">
        <authorList>
            <person name="Ferguson B K."/>
        </authorList>
    </citation>
    <scope>NUCLEOTIDE SEQUENCE [LARGE SCALE GENOMIC DNA]</scope>
</reference>
<sequence length="738" mass="83801">MSEQRSKSYVRDAAAVARRSPVCLQPHGELHTRISANCGYKLPSLVLHLPPLGTFSFGRLIHRNNGEQRYRTRARLYLYMCLLYISGIYRSARISTNSFSICKTTSPAYMVTCKVACHRRIRIHTRCYDHLRASYCDHTCAFCRAATLARTRLVPSCSFFAKKMSNNAPPCSYKSKAGSAIRAAARDLLELVLLLPLLYCKPLGEFEFLIASQTRNSIKLRWSCRAKEKGQRNKGPRKKTPWPLQLMLLLLLLLLDAVRATSNASNRDRAEPAPNTAVYIMYTRVYSSHTPGLLLPLLLQKVNPFWELGTALGATAAAAVVYKGRQGSVQSCVDRIAGFAISDGKTNEFPRALVGLIWRKTRPPQQHQILRCGKIERATTTTRLWHASVEASRARVAFKRLRVACGSRGTVYKKKKVHRCTLPSASLYTYIALLARAKETKCAAAAAAYILDEREKLHYILLEDYWLSFHFLEVCSYIAASSSSRTSSCTPPSSRIQLHKRDFSYYPPPTPPPPPPTPTSPTPPPHTYERCTERPEWPRRRAPSIYIAEREEKRRKLWLEECIDEELLIMRGNSRRAAPFRSPKHIPGYKKTVAKPTLRSSGGICIFAYKIHEYTAKSQNLRKQANFRRKQLRSAITRIVNELLSARARIPRVGEKIPFENELSAERDISLDKKSITKHRIAIIHIIFAGAIAYPRLAPSSPWRRNFFARSGSLGKRYPIDACIADKEREREKRRASL</sequence>
<keyword evidence="3" id="KW-1185">Reference proteome</keyword>
<dbReference type="EMBL" id="CADCXV010000676">
    <property type="protein sequence ID" value="CAB0032327.1"/>
    <property type="molecule type" value="Genomic_DNA"/>
</dbReference>
<proteinExistence type="predicted"/>
<name>A0A6H5IBU6_9HYME</name>
<gene>
    <name evidence="2" type="ORF">TBRA_LOCUS4269</name>
</gene>
<dbReference type="Proteomes" id="UP000479190">
    <property type="component" value="Unassembled WGS sequence"/>
</dbReference>
<feature type="region of interest" description="Disordered" evidence="1">
    <location>
        <begin position="502"/>
        <end position="534"/>
    </location>
</feature>
<organism evidence="2 3">
    <name type="scientific">Trichogramma brassicae</name>
    <dbReference type="NCBI Taxonomy" id="86971"/>
    <lineage>
        <taxon>Eukaryota</taxon>
        <taxon>Metazoa</taxon>
        <taxon>Ecdysozoa</taxon>
        <taxon>Arthropoda</taxon>
        <taxon>Hexapoda</taxon>
        <taxon>Insecta</taxon>
        <taxon>Pterygota</taxon>
        <taxon>Neoptera</taxon>
        <taxon>Endopterygota</taxon>
        <taxon>Hymenoptera</taxon>
        <taxon>Apocrita</taxon>
        <taxon>Proctotrupomorpha</taxon>
        <taxon>Chalcidoidea</taxon>
        <taxon>Trichogrammatidae</taxon>
        <taxon>Trichogramma</taxon>
    </lineage>
</organism>
<evidence type="ECO:0000313" key="2">
    <source>
        <dbReference type="EMBL" id="CAB0032327.1"/>
    </source>
</evidence>
<dbReference type="AlphaFoldDB" id="A0A6H5IBU6"/>
<protein>
    <submittedName>
        <fullName evidence="2">Uncharacterized protein</fullName>
    </submittedName>
</protein>
<feature type="compositionally biased region" description="Pro residues" evidence="1">
    <location>
        <begin position="506"/>
        <end position="526"/>
    </location>
</feature>
<accession>A0A6H5IBU6</accession>
<evidence type="ECO:0000256" key="1">
    <source>
        <dbReference type="SAM" id="MobiDB-lite"/>
    </source>
</evidence>